<evidence type="ECO:0000313" key="2">
    <source>
        <dbReference type="Proteomes" id="UP001417504"/>
    </source>
</evidence>
<dbReference type="AlphaFoldDB" id="A0AAP0E369"/>
<evidence type="ECO:0000313" key="1">
    <source>
        <dbReference type="EMBL" id="KAK9085791.1"/>
    </source>
</evidence>
<name>A0AAP0E369_9MAGN</name>
<keyword evidence="2" id="KW-1185">Reference proteome</keyword>
<organism evidence="1 2">
    <name type="scientific">Stephania japonica</name>
    <dbReference type="NCBI Taxonomy" id="461633"/>
    <lineage>
        <taxon>Eukaryota</taxon>
        <taxon>Viridiplantae</taxon>
        <taxon>Streptophyta</taxon>
        <taxon>Embryophyta</taxon>
        <taxon>Tracheophyta</taxon>
        <taxon>Spermatophyta</taxon>
        <taxon>Magnoliopsida</taxon>
        <taxon>Ranunculales</taxon>
        <taxon>Menispermaceae</taxon>
        <taxon>Menispermoideae</taxon>
        <taxon>Cissampelideae</taxon>
        <taxon>Stephania</taxon>
    </lineage>
</organism>
<protein>
    <submittedName>
        <fullName evidence="1">Uncharacterized protein</fullName>
    </submittedName>
</protein>
<gene>
    <name evidence="1" type="ORF">Sjap_026202</name>
</gene>
<dbReference type="EMBL" id="JBBNAE010000011">
    <property type="protein sequence ID" value="KAK9085791.1"/>
    <property type="molecule type" value="Genomic_DNA"/>
</dbReference>
<comment type="caution">
    <text evidence="1">The sequence shown here is derived from an EMBL/GenBank/DDBJ whole genome shotgun (WGS) entry which is preliminary data.</text>
</comment>
<accession>A0AAP0E369</accession>
<proteinExistence type="predicted"/>
<reference evidence="1 2" key="1">
    <citation type="submission" date="2024-01" db="EMBL/GenBank/DDBJ databases">
        <title>Genome assemblies of Stephania.</title>
        <authorList>
            <person name="Yang L."/>
        </authorList>
    </citation>
    <scope>NUCLEOTIDE SEQUENCE [LARGE SCALE GENOMIC DNA]</scope>
    <source>
        <strain evidence="1">QJT</strain>
        <tissue evidence="1">Leaf</tissue>
    </source>
</reference>
<dbReference type="Proteomes" id="UP001417504">
    <property type="component" value="Unassembled WGS sequence"/>
</dbReference>
<sequence length="61" mass="6919">MCVVGRRRPCEVMVQHQDVIPGNKEETRNLYLNSLSCWFFEVVGVSLDIHQAMVLRGGSGR</sequence>